<dbReference type="Ensembl" id="ENSJHYT00000022172.1">
    <property type="protein sequence ID" value="ENSJHYP00000018375.1"/>
    <property type="gene ID" value="ENSJHYG00000013997.1"/>
</dbReference>
<dbReference type="Proteomes" id="UP000694408">
    <property type="component" value="Unplaced"/>
</dbReference>
<reference evidence="2" key="1">
    <citation type="submission" date="2025-08" db="UniProtKB">
        <authorList>
            <consortium name="Ensembl"/>
        </authorList>
    </citation>
    <scope>IDENTIFICATION</scope>
</reference>
<reference evidence="2" key="2">
    <citation type="submission" date="2025-09" db="UniProtKB">
        <authorList>
            <consortium name="Ensembl"/>
        </authorList>
    </citation>
    <scope>IDENTIFICATION</scope>
</reference>
<evidence type="ECO:0000313" key="3">
    <source>
        <dbReference type="Proteomes" id="UP000694408"/>
    </source>
</evidence>
<evidence type="ECO:0000313" key="2">
    <source>
        <dbReference type="Ensembl" id="ENSJHYP00000018375.1"/>
    </source>
</evidence>
<feature type="compositionally biased region" description="Low complexity" evidence="1">
    <location>
        <begin position="54"/>
        <end position="96"/>
    </location>
</feature>
<keyword evidence="3" id="KW-1185">Reference proteome</keyword>
<name>A0A8C5JE94_JUNHY</name>
<evidence type="ECO:0000256" key="1">
    <source>
        <dbReference type="SAM" id="MobiDB-lite"/>
    </source>
</evidence>
<organism evidence="2 3">
    <name type="scientific">Junco hyemalis</name>
    <name type="common">Dark-eyed junco</name>
    <dbReference type="NCBI Taxonomy" id="40217"/>
    <lineage>
        <taxon>Eukaryota</taxon>
        <taxon>Metazoa</taxon>
        <taxon>Chordata</taxon>
        <taxon>Craniata</taxon>
        <taxon>Vertebrata</taxon>
        <taxon>Euteleostomi</taxon>
        <taxon>Archelosauria</taxon>
        <taxon>Archosauria</taxon>
        <taxon>Dinosauria</taxon>
        <taxon>Saurischia</taxon>
        <taxon>Theropoda</taxon>
        <taxon>Coelurosauria</taxon>
        <taxon>Aves</taxon>
        <taxon>Neognathae</taxon>
        <taxon>Neoaves</taxon>
        <taxon>Telluraves</taxon>
        <taxon>Australaves</taxon>
        <taxon>Passeriformes</taxon>
        <taxon>Passerellidae</taxon>
        <taxon>Junco</taxon>
    </lineage>
</organism>
<feature type="compositionally biased region" description="Low complexity" evidence="1">
    <location>
        <begin position="22"/>
        <end position="41"/>
    </location>
</feature>
<proteinExistence type="predicted"/>
<dbReference type="AlphaFoldDB" id="A0A8C5JE94"/>
<protein>
    <submittedName>
        <fullName evidence="2">Uncharacterized protein</fullName>
    </submittedName>
</protein>
<feature type="region of interest" description="Disordered" evidence="1">
    <location>
        <begin position="1"/>
        <end position="96"/>
    </location>
</feature>
<sequence>SAEQPHANKGALEGCQDAPVSPGCAQAPPGHPHGPGSAQAPPGHPQGPDSVPTPGSAQAPPGHPHGPGSAQAPPGHPHGPGSAQAPPGHPQGPGSALWLLLAIPRVLALPSGSRISSWSGSPQGPSKVGSLNLGGIGVGWMVSGG</sequence>
<accession>A0A8C5JE94</accession>